<comment type="caution">
    <text evidence="2">The sequence shown here is derived from an EMBL/GenBank/DDBJ whole genome shotgun (WGS) entry which is preliminary data.</text>
</comment>
<accession>A0ABD2XSN8</accession>
<dbReference type="AlphaFoldDB" id="A0ABD2XSN8"/>
<dbReference type="InterPro" id="IPR053258">
    <property type="entry name" value="Ca-permeable_cation_channel"/>
</dbReference>
<sequence>MAEAAAAAATTNVFIQFNVLEIKVDSSTTSMRNYNNIIPQSHDIASSLQAIFTFIISVLFSFLQLKYKGKEESPFETHPKTMFLAIASFFSYCISYDAKLRISANVHDSYTNYKWFINSTMVFFGSLSLASLSSVLLPESLCLLVFSLSILFSLCQLRLPSRIQTIWKWLKLRAAINIRDKFYDQPQQGRRRRRGLVSVQLPWIPQEVDILG</sequence>
<dbReference type="PANTHER" id="PTHR34115">
    <property type="entry name" value="PROTEIN, PUTATIVE-RELATED"/>
    <property type="match status" value="1"/>
</dbReference>
<keyword evidence="3" id="KW-1185">Reference proteome</keyword>
<protein>
    <recommendedName>
        <fullName evidence="4">PGG domain-containing protein</fullName>
    </recommendedName>
</protein>
<dbReference type="PANTHER" id="PTHR34115:SF5">
    <property type="entry name" value="PROTEIN, PUTATIVE-RELATED"/>
    <property type="match status" value="1"/>
</dbReference>
<evidence type="ECO:0000313" key="2">
    <source>
        <dbReference type="EMBL" id="KAL3497536.1"/>
    </source>
</evidence>
<reference evidence="2 3" key="1">
    <citation type="submission" date="2024-11" db="EMBL/GenBank/DDBJ databases">
        <title>A near-complete genome assembly of Cinchona calisaya.</title>
        <authorList>
            <person name="Lian D.C."/>
            <person name="Zhao X.W."/>
            <person name="Wei L."/>
        </authorList>
    </citation>
    <scope>NUCLEOTIDE SEQUENCE [LARGE SCALE GENOMIC DNA]</scope>
    <source>
        <tissue evidence="2">Nenye</tissue>
    </source>
</reference>
<dbReference type="Proteomes" id="UP001630127">
    <property type="component" value="Unassembled WGS sequence"/>
</dbReference>
<keyword evidence="1" id="KW-0472">Membrane</keyword>
<name>A0ABD2XSN8_9GENT</name>
<feature type="transmembrane region" description="Helical" evidence="1">
    <location>
        <begin position="44"/>
        <end position="65"/>
    </location>
</feature>
<feature type="transmembrane region" description="Helical" evidence="1">
    <location>
        <begin position="77"/>
        <end position="94"/>
    </location>
</feature>
<feature type="transmembrane region" description="Helical" evidence="1">
    <location>
        <begin position="115"/>
        <end position="137"/>
    </location>
</feature>
<keyword evidence="1" id="KW-0812">Transmembrane</keyword>
<evidence type="ECO:0000256" key="1">
    <source>
        <dbReference type="SAM" id="Phobius"/>
    </source>
</evidence>
<proteinExistence type="predicted"/>
<gene>
    <name evidence="2" type="ORF">ACH5RR_040268</name>
</gene>
<dbReference type="EMBL" id="JBJUIK010000017">
    <property type="protein sequence ID" value="KAL3497536.1"/>
    <property type="molecule type" value="Genomic_DNA"/>
</dbReference>
<organism evidence="2 3">
    <name type="scientific">Cinchona calisaya</name>
    <dbReference type="NCBI Taxonomy" id="153742"/>
    <lineage>
        <taxon>Eukaryota</taxon>
        <taxon>Viridiplantae</taxon>
        <taxon>Streptophyta</taxon>
        <taxon>Embryophyta</taxon>
        <taxon>Tracheophyta</taxon>
        <taxon>Spermatophyta</taxon>
        <taxon>Magnoliopsida</taxon>
        <taxon>eudicotyledons</taxon>
        <taxon>Gunneridae</taxon>
        <taxon>Pentapetalae</taxon>
        <taxon>asterids</taxon>
        <taxon>lamiids</taxon>
        <taxon>Gentianales</taxon>
        <taxon>Rubiaceae</taxon>
        <taxon>Cinchonoideae</taxon>
        <taxon>Cinchoneae</taxon>
        <taxon>Cinchona</taxon>
    </lineage>
</organism>
<evidence type="ECO:0000313" key="3">
    <source>
        <dbReference type="Proteomes" id="UP001630127"/>
    </source>
</evidence>
<evidence type="ECO:0008006" key="4">
    <source>
        <dbReference type="Google" id="ProtNLM"/>
    </source>
</evidence>
<keyword evidence="1" id="KW-1133">Transmembrane helix</keyword>